<accession>A0AA90GW46</accession>
<evidence type="ECO:0000259" key="2">
    <source>
        <dbReference type="PROSITE" id="PS50801"/>
    </source>
</evidence>
<dbReference type="EMBL" id="JABXJJ020000008">
    <property type="protein sequence ID" value="MDI5969183.1"/>
    <property type="molecule type" value="Genomic_DNA"/>
</dbReference>
<feature type="domain" description="STAS" evidence="2">
    <location>
        <begin position="5"/>
        <end position="94"/>
    </location>
</feature>
<reference evidence="4 5" key="1">
    <citation type="submission" date="2023-05" db="EMBL/GenBank/DDBJ databases">
        <title>Streptantibioticus silvisoli sp. nov., acidotolerant actinomycetes 1 from pine litter.</title>
        <authorList>
            <person name="Swiecimska M."/>
            <person name="Golinska P."/>
            <person name="Sangal V."/>
            <person name="Wachnowicz B."/>
            <person name="Goodfellow M."/>
        </authorList>
    </citation>
    <scope>NUCLEOTIDE SEQUENCE</scope>
    <source>
        <strain evidence="4">SL13</strain>
        <strain evidence="3 5">SL54</strain>
    </source>
</reference>
<dbReference type="InterPro" id="IPR002645">
    <property type="entry name" value="STAS_dom"/>
</dbReference>
<dbReference type="SUPFAM" id="SSF52091">
    <property type="entry name" value="SpoIIaa-like"/>
    <property type="match status" value="1"/>
</dbReference>
<dbReference type="PANTHER" id="PTHR33495">
    <property type="entry name" value="ANTI-SIGMA FACTOR ANTAGONIST TM_1081-RELATED-RELATED"/>
    <property type="match status" value="1"/>
</dbReference>
<dbReference type="RefSeq" id="WP_271318897.1">
    <property type="nucleotide sequence ID" value="NZ_JAAGKO020000007.1"/>
</dbReference>
<dbReference type="Pfam" id="PF01740">
    <property type="entry name" value="STAS"/>
    <property type="match status" value="1"/>
</dbReference>
<evidence type="ECO:0000313" key="5">
    <source>
        <dbReference type="Proteomes" id="UP001156398"/>
    </source>
</evidence>
<feature type="region of interest" description="Disordered" evidence="1">
    <location>
        <begin position="101"/>
        <end position="135"/>
    </location>
</feature>
<dbReference type="EMBL" id="JAAGKO020000007">
    <property type="protein sequence ID" value="MDI5962551.1"/>
    <property type="molecule type" value="Genomic_DNA"/>
</dbReference>
<protein>
    <submittedName>
        <fullName evidence="4">STAS domain-containing protein</fullName>
    </submittedName>
</protein>
<organism evidence="4">
    <name type="scientific">Streptantibioticus silvisoli</name>
    <dbReference type="NCBI Taxonomy" id="2705255"/>
    <lineage>
        <taxon>Bacteria</taxon>
        <taxon>Bacillati</taxon>
        <taxon>Actinomycetota</taxon>
        <taxon>Actinomycetes</taxon>
        <taxon>Kitasatosporales</taxon>
        <taxon>Streptomycetaceae</taxon>
        <taxon>Streptantibioticus</taxon>
    </lineage>
</organism>
<dbReference type="PANTHER" id="PTHR33495:SF2">
    <property type="entry name" value="ANTI-SIGMA FACTOR ANTAGONIST TM_1081-RELATED"/>
    <property type="match status" value="1"/>
</dbReference>
<dbReference type="Proteomes" id="UP001156398">
    <property type="component" value="Unassembled WGS sequence"/>
</dbReference>
<dbReference type="PROSITE" id="PS50801">
    <property type="entry name" value="STAS"/>
    <property type="match status" value="1"/>
</dbReference>
<evidence type="ECO:0000313" key="4">
    <source>
        <dbReference type="EMBL" id="MDI5969183.1"/>
    </source>
</evidence>
<gene>
    <name evidence="3" type="ORF">POF43_007465</name>
    <name evidence="4" type="ORF">POF50_007465</name>
</gene>
<sequence length="135" mass="14414">MPHTLAVSTGLRGGVYTLRVTGEIDLDSCPRLDAALRLPVGCTSVLFDMSEVSFMDSSGLNLLLRLRLRLLKADIRLVVVGLTGQPRGLFDLVGAHEVFGTADHTTPPRRVTASPTGAPPTVRSRPPGDRTTPAQ</sequence>
<dbReference type="InterPro" id="IPR036513">
    <property type="entry name" value="STAS_dom_sf"/>
</dbReference>
<dbReference type="Gene3D" id="3.30.750.24">
    <property type="entry name" value="STAS domain"/>
    <property type="match status" value="1"/>
</dbReference>
<dbReference type="AlphaFoldDB" id="A0AA90GW46"/>
<evidence type="ECO:0000313" key="3">
    <source>
        <dbReference type="EMBL" id="MDI5962551.1"/>
    </source>
</evidence>
<proteinExistence type="predicted"/>
<evidence type="ECO:0000256" key="1">
    <source>
        <dbReference type="SAM" id="MobiDB-lite"/>
    </source>
</evidence>
<keyword evidence="5" id="KW-1185">Reference proteome</keyword>
<dbReference type="GO" id="GO:0043856">
    <property type="term" value="F:anti-sigma factor antagonist activity"/>
    <property type="evidence" value="ECO:0007669"/>
    <property type="project" value="TreeGrafter"/>
</dbReference>
<comment type="caution">
    <text evidence="4">The sequence shown here is derived from an EMBL/GenBank/DDBJ whole genome shotgun (WGS) entry which is preliminary data.</text>
</comment>
<dbReference type="CDD" id="cd07043">
    <property type="entry name" value="STAS_anti-anti-sigma_factors"/>
    <property type="match status" value="1"/>
</dbReference>
<name>A0AA90GW46_9ACTN</name>